<comment type="subcellular location">
    <subcellularLocation>
        <location evidence="1 5 6">Nucleus</location>
    </subcellularLocation>
</comment>
<proteinExistence type="predicted"/>
<dbReference type="InterPro" id="IPR009057">
    <property type="entry name" value="Homeodomain-like_sf"/>
</dbReference>
<dbReference type="Pfam" id="PF00046">
    <property type="entry name" value="Homeodomain"/>
    <property type="match status" value="1"/>
</dbReference>
<dbReference type="GO" id="GO:0000981">
    <property type="term" value="F:DNA-binding transcription factor activity, RNA polymerase II-specific"/>
    <property type="evidence" value="ECO:0007669"/>
    <property type="project" value="InterPro"/>
</dbReference>
<dbReference type="SMART" id="SM00389">
    <property type="entry name" value="HOX"/>
    <property type="match status" value="1"/>
</dbReference>
<evidence type="ECO:0000256" key="1">
    <source>
        <dbReference type="ARBA" id="ARBA00004123"/>
    </source>
</evidence>
<keyword evidence="2 5" id="KW-0238">DNA-binding</keyword>
<dbReference type="InterPro" id="IPR020479">
    <property type="entry name" value="HD_metazoa"/>
</dbReference>
<evidence type="ECO:0000256" key="6">
    <source>
        <dbReference type="RuleBase" id="RU000682"/>
    </source>
</evidence>
<dbReference type="Ensembl" id="ENSEBUT00000003784.1">
    <property type="protein sequence ID" value="ENSEBUP00000003414.1"/>
    <property type="gene ID" value="ENSEBUG00000002472.1"/>
</dbReference>
<protein>
    <submittedName>
        <fullName evidence="8">NK2 homeobox 2b</fullName>
    </submittedName>
</protein>
<evidence type="ECO:0000256" key="5">
    <source>
        <dbReference type="PROSITE-ProRule" id="PRU00108"/>
    </source>
</evidence>
<keyword evidence="4 5" id="KW-0539">Nucleus</keyword>
<dbReference type="SUPFAM" id="SSF46689">
    <property type="entry name" value="Homeodomain-like"/>
    <property type="match status" value="1"/>
</dbReference>
<evidence type="ECO:0000313" key="9">
    <source>
        <dbReference type="Proteomes" id="UP000694388"/>
    </source>
</evidence>
<reference evidence="8" key="2">
    <citation type="submission" date="2025-09" db="UniProtKB">
        <authorList>
            <consortium name="Ensembl"/>
        </authorList>
    </citation>
    <scope>IDENTIFICATION</scope>
</reference>
<keyword evidence="9" id="KW-1185">Reference proteome</keyword>
<dbReference type="GO" id="GO:0030154">
    <property type="term" value="P:cell differentiation"/>
    <property type="evidence" value="ECO:0007669"/>
    <property type="project" value="TreeGrafter"/>
</dbReference>
<dbReference type="PROSITE" id="PS50071">
    <property type="entry name" value="HOMEOBOX_2"/>
    <property type="match status" value="1"/>
</dbReference>
<evidence type="ECO:0000256" key="2">
    <source>
        <dbReference type="ARBA" id="ARBA00023125"/>
    </source>
</evidence>
<keyword evidence="3 5" id="KW-0371">Homeobox</keyword>
<dbReference type="GO" id="GO:0005634">
    <property type="term" value="C:nucleus"/>
    <property type="evidence" value="ECO:0007669"/>
    <property type="project" value="UniProtKB-SubCell"/>
</dbReference>
<reference evidence="8" key="1">
    <citation type="submission" date="2025-08" db="UniProtKB">
        <authorList>
            <consortium name="Ensembl"/>
        </authorList>
    </citation>
    <scope>IDENTIFICATION</scope>
</reference>
<dbReference type="InterPro" id="IPR050394">
    <property type="entry name" value="Homeobox_NK-like"/>
</dbReference>
<dbReference type="GeneTree" id="ENSGT00940000159727"/>
<accession>A0A8C4NIH5</accession>
<feature type="DNA-binding region" description="Homeobox" evidence="5">
    <location>
        <begin position="48"/>
        <end position="107"/>
    </location>
</feature>
<sequence length="171" mass="19891">MHHHQHLIPLTLVLSHHLPSLLRRSELELPAPEWVSSSSSRRRHASKKRKRRVLFSKFQTRELERRFGQQRYLSALERDNLATLLHLTPTQVKIWFQNQRYKMKRAWLAKESPASGASWFFAGQARGPSMPTSMLTDSQVWPIAERCGIMDFMHEIPRCPSLRVGELSPAS</sequence>
<organism evidence="8 9">
    <name type="scientific">Eptatretus burgeri</name>
    <name type="common">Inshore hagfish</name>
    <dbReference type="NCBI Taxonomy" id="7764"/>
    <lineage>
        <taxon>Eukaryota</taxon>
        <taxon>Metazoa</taxon>
        <taxon>Chordata</taxon>
        <taxon>Craniata</taxon>
        <taxon>Vertebrata</taxon>
        <taxon>Cyclostomata</taxon>
        <taxon>Myxini</taxon>
        <taxon>Myxiniformes</taxon>
        <taxon>Myxinidae</taxon>
        <taxon>Eptatretinae</taxon>
        <taxon>Eptatretus</taxon>
    </lineage>
</organism>
<dbReference type="InterPro" id="IPR001356">
    <property type="entry name" value="HD"/>
</dbReference>
<dbReference type="CDD" id="cd00086">
    <property type="entry name" value="homeodomain"/>
    <property type="match status" value="1"/>
</dbReference>
<name>A0A8C4NIH5_EPTBU</name>
<evidence type="ECO:0000256" key="4">
    <source>
        <dbReference type="ARBA" id="ARBA00023242"/>
    </source>
</evidence>
<evidence type="ECO:0000313" key="8">
    <source>
        <dbReference type="Ensembl" id="ENSEBUP00000003414.1"/>
    </source>
</evidence>
<dbReference type="InterPro" id="IPR017970">
    <property type="entry name" value="Homeobox_CS"/>
</dbReference>
<evidence type="ECO:0000256" key="3">
    <source>
        <dbReference type="ARBA" id="ARBA00023155"/>
    </source>
</evidence>
<dbReference type="Proteomes" id="UP000694388">
    <property type="component" value="Unplaced"/>
</dbReference>
<dbReference type="GO" id="GO:0000978">
    <property type="term" value="F:RNA polymerase II cis-regulatory region sequence-specific DNA binding"/>
    <property type="evidence" value="ECO:0007669"/>
    <property type="project" value="TreeGrafter"/>
</dbReference>
<dbReference type="PANTHER" id="PTHR24340:SF82">
    <property type="entry name" value="HOMEOBOX PROTEIN VND"/>
    <property type="match status" value="1"/>
</dbReference>
<dbReference type="PROSITE" id="PS00027">
    <property type="entry name" value="HOMEOBOX_1"/>
    <property type="match status" value="1"/>
</dbReference>
<feature type="domain" description="Homeobox" evidence="7">
    <location>
        <begin position="46"/>
        <end position="106"/>
    </location>
</feature>
<dbReference type="Gene3D" id="1.10.10.60">
    <property type="entry name" value="Homeodomain-like"/>
    <property type="match status" value="1"/>
</dbReference>
<dbReference type="AlphaFoldDB" id="A0A8C4NIH5"/>
<evidence type="ECO:0000259" key="7">
    <source>
        <dbReference type="PROSITE" id="PS50071"/>
    </source>
</evidence>
<dbReference type="PANTHER" id="PTHR24340">
    <property type="entry name" value="HOMEOBOX PROTEIN NKX"/>
    <property type="match status" value="1"/>
</dbReference>
<dbReference type="PRINTS" id="PR00024">
    <property type="entry name" value="HOMEOBOX"/>
</dbReference>